<evidence type="ECO:0008006" key="4">
    <source>
        <dbReference type="Google" id="ProtNLM"/>
    </source>
</evidence>
<protein>
    <recommendedName>
        <fullName evidence="4">Hydrophobin</fullName>
    </recommendedName>
</protein>
<organism evidence="2 3">
    <name type="scientific">Puccinia graminis f. sp. tritici</name>
    <dbReference type="NCBI Taxonomy" id="56615"/>
    <lineage>
        <taxon>Eukaryota</taxon>
        <taxon>Fungi</taxon>
        <taxon>Dikarya</taxon>
        <taxon>Basidiomycota</taxon>
        <taxon>Pucciniomycotina</taxon>
        <taxon>Pucciniomycetes</taxon>
        <taxon>Pucciniales</taxon>
        <taxon>Pucciniaceae</taxon>
        <taxon>Puccinia</taxon>
    </lineage>
</organism>
<dbReference type="EMBL" id="VDEP01000254">
    <property type="protein sequence ID" value="KAA1118341.1"/>
    <property type="molecule type" value="Genomic_DNA"/>
</dbReference>
<feature type="signal peptide" evidence="1">
    <location>
        <begin position="1"/>
        <end position="20"/>
    </location>
</feature>
<comment type="caution">
    <text evidence="2">The sequence shown here is derived from an EMBL/GenBank/DDBJ whole genome shotgun (WGS) entry which is preliminary data.</text>
</comment>
<gene>
    <name evidence="2" type="ORF">PGTUg99_002084</name>
</gene>
<dbReference type="Proteomes" id="UP000325313">
    <property type="component" value="Unassembled WGS sequence"/>
</dbReference>
<sequence>MQFLKSLTLLAIVACKLALADEANEPFECGRMAPEAADERVAVCGGVSKTDPNKYDMTLANTAIDNQDAHNCVGTKLDETRCCRKSAFNLKPNVPKGKFNKISVDLLKTKENDNCIGGKPLNAHCHPNFETQ</sequence>
<accession>A0A5B0QYE5</accession>
<dbReference type="AlphaFoldDB" id="A0A5B0QYE5"/>
<evidence type="ECO:0000313" key="3">
    <source>
        <dbReference type="Proteomes" id="UP000325313"/>
    </source>
</evidence>
<evidence type="ECO:0000256" key="1">
    <source>
        <dbReference type="SAM" id="SignalP"/>
    </source>
</evidence>
<reference evidence="2 3" key="1">
    <citation type="submission" date="2019-05" db="EMBL/GenBank/DDBJ databases">
        <title>Emergence of the Ug99 lineage of the wheat stem rust pathogen through somatic hybridization.</title>
        <authorList>
            <person name="Li F."/>
            <person name="Upadhyaya N.M."/>
            <person name="Sperschneider J."/>
            <person name="Matny O."/>
            <person name="Nguyen-Phuc H."/>
            <person name="Mago R."/>
            <person name="Raley C."/>
            <person name="Miller M.E."/>
            <person name="Silverstein K.A.T."/>
            <person name="Henningsen E."/>
            <person name="Hirsch C.D."/>
            <person name="Visser B."/>
            <person name="Pretorius Z.A."/>
            <person name="Steffenson B.J."/>
            <person name="Schwessinger B."/>
            <person name="Dodds P.N."/>
            <person name="Figueroa M."/>
        </authorList>
    </citation>
    <scope>NUCLEOTIDE SEQUENCE [LARGE SCALE GENOMIC DNA]</scope>
    <source>
        <strain evidence="2 3">Ug99</strain>
    </source>
</reference>
<feature type="chain" id="PRO_5023067424" description="Hydrophobin" evidence="1">
    <location>
        <begin position="21"/>
        <end position="132"/>
    </location>
</feature>
<keyword evidence="1" id="KW-0732">Signal</keyword>
<name>A0A5B0QYE5_PUCGR</name>
<evidence type="ECO:0000313" key="2">
    <source>
        <dbReference type="EMBL" id="KAA1118341.1"/>
    </source>
</evidence>
<proteinExistence type="predicted"/>